<gene>
    <name evidence="1" type="ORF">NCTC503_01877</name>
</gene>
<accession>A0A4U9RKS6</accession>
<proteinExistence type="predicted"/>
<protein>
    <submittedName>
        <fullName evidence="1">Uncharacterized ArCR, COG2043</fullName>
    </submittedName>
</protein>
<keyword evidence="2" id="KW-1185">Reference proteome</keyword>
<dbReference type="Proteomes" id="UP000308489">
    <property type="component" value="Chromosome 1"/>
</dbReference>
<dbReference type="KEGG" id="hhw:NCTC503_01877"/>
<dbReference type="Pfam" id="PF02596">
    <property type="entry name" value="DUF169"/>
    <property type="match status" value="1"/>
</dbReference>
<organism evidence="1 2">
    <name type="scientific">Hathewaya histolytica</name>
    <name type="common">Clostridium histolyticum</name>
    <dbReference type="NCBI Taxonomy" id="1498"/>
    <lineage>
        <taxon>Bacteria</taxon>
        <taxon>Bacillati</taxon>
        <taxon>Bacillota</taxon>
        <taxon>Clostridia</taxon>
        <taxon>Eubacteriales</taxon>
        <taxon>Clostridiaceae</taxon>
        <taxon>Hathewaya</taxon>
    </lineage>
</organism>
<reference evidence="1 2" key="1">
    <citation type="submission" date="2019-05" db="EMBL/GenBank/DDBJ databases">
        <authorList>
            <consortium name="Pathogen Informatics"/>
        </authorList>
    </citation>
    <scope>NUCLEOTIDE SEQUENCE [LARGE SCALE GENOMIC DNA]</scope>
    <source>
        <strain evidence="1 2">NCTC503</strain>
    </source>
</reference>
<dbReference type="EMBL" id="LR590481">
    <property type="protein sequence ID" value="VTQ91921.1"/>
    <property type="molecule type" value="Genomic_DNA"/>
</dbReference>
<name>A0A4U9RKS6_HATHI</name>
<evidence type="ECO:0000313" key="2">
    <source>
        <dbReference type="Proteomes" id="UP000308489"/>
    </source>
</evidence>
<sequence>MLSKDKIEDFYKYLDLKRKIIGVKFIHSEEEYNNIPTKELDIMASYCYMVKLASENNSFKACNKNFKCNSSAMALGIRSTSERVTSGQQYFSYKTYDSISRAKAVQREITYIEHKIYGVLMMPLEKFDICPDVFIIISNNYQAMRIVQSYTYHNGMANNIKLCGNQGVCSELTARPYENNDMNLSMLCSNTRFSCQWDDSEMGIGMPFNMFDSIYDGLIHTINPMELDKKKEKIVEKMNSINNKLDIQIGKNYFNSSVGYIELNK</sequence>
<evidence type="ECO:0000313" key="1">
    <source>
        <dbReference type="EMBL" id="VTQ91921.1"/>
    </source>
</evidence>
<dbReference type="InterPro" id="IPR003748">
    <property type="entry name" value="DUF169"/>
</dbReference>
<dbReference type="RefSeq" id="WP_138210474.1">
    <property type="nucleotide sequence ID" value="NZ_CBCRUQ010000003.1"/>
</dbReference>
<dbReference type="PANTHER" id="PTHR37954">
    <property type="entry name" value="BLL4979 PROTEIN"/>
    <property type="match status" value="1"/>
</dbReference>
<dbReference type="PANTHER" id="PTHR37954:SF3">
    <property type="entry name" value="DUF169 DOMAIN-CONTAINING PROTEIN"/>
    <property type="match status" value="1"/>
</dbReference>
<dbReference type="AlphaFoldDB" id="A0A4U9RKS6"/>
<dbReference type="OrthoDB" id="378658at2"/>